<feature type="domain" description="HTH tetR-type" evidence="5">
    <location>
        <begin position="20"/>
        <end position="80"/>
    </location>
</feature>
<dbReference type="RefSeq" id="WP_189127541.1">
    <property type="nucleotide sequence ID" value="NZ_JAIWLU010000004.1"/>
</dbReference>
<keyword evidence="3" id="KW-0804">Transcription</keyword>
<dbReference type="GO" id="GO:0000976">
    <property type="term" value="F:transcription cis-regulatory region binding"/>
    <property type="evidence" value="ECO:0007669"/>
    <property type="project" value="TreeGrafter"/>
</dbReference>
<dbReference type="PANTHER" id="PTHR30055:SF234">
    <property type="entry name" value="HTH-TYPE TRANSCRIPTIONAL REGULATOR BETI"/>
    <property type="match status" value="1"/>
</dbReference>
<sequence>MTEQKKRRPYASALRHEQAQATRQKIATAARELMIRKGYADTTMAEVARQAGVAVQTLYTSCPGGKPALAKLVYDITLAGDSQSLPQSDRPEVRAIIEEPDPVRKLALHAATATAILRRIQPVHRLLRAAAAASPTDAGLQDVLADIERERLMGSRGPAEHLHALGALRPDLPPARAAEQIYVLTSTENFEKLTEVCGWSEGEYEEWLAAMLAASLLAHHHPEQAHGR</sequence>
<keyword evidence="7" id="KW-1185">Reference proteome</keyword>
<evidence type="ECO:0000256" key="2">
    <source>
        <dbReference type="ARBA" id="ARBA00023125"/>
    </source>
</evidence>
<protein>
    <submittedName>
        <fullName evidence="6">TetR family transcriptional regulator</fullName>
    </submittedName>
</protein>
<evidence type="ECO:0000259" key="5">
    <source>
        <dbReference type="PROSITE" id="PS50977"/>
    </source>
</evidence>
<dbReference type="AlphaFoldDB" id="A0A918DQJ8"/>
<dbReference type="Proteomes" id="UP000646523">
    <property type="component" value="Unassembled WGS sequence"/>
</dbReference>
<evidence type="ECO:0000256" key="4">
    <source>
        <dbReference type="PROSITE-ProRule" id="PRU00335"/>
    </source>
</evidence>
<proteinExistence type="predicted"/>
<accession>A0A918DQJ8</accession>
<dbReference type="InterPro" id="IPR009057">
    <property type="entry name" value="Homeodomain-like_sf"/>
</dbReference>
<dbReference type="PANTHER" id="PTHR30055">
    <property type="entry name" value="HTH-TYPE TRANSCRIPTIONAL REGULATOR RUTR"/>
    <property type="match status" value="1"/>
</dbReference>
<keyword evidence="2 4" id="KW-0238">DNA-binding</keyword>
<dbReference type="Gene3D" id="1.10.357.10">
    <property type="entry name" value="Tetracycline Repressor, domain 2"/>
    <property type="match status" value="1"/>
</dbReference>
<evidence type="ECO:0000313" key="7">
    <source>
        <dbReference type="Proteomes" id="UP000646523"/>
    </source>
</evidence>
<name>A0A918DQJ8_9ACTN</name>
<organism evidence="6 7">
    <name type="scientific">Nonomuraea cavernae</name>
    <dbReference type="NCBI Taxonomy" id="2045107"/>
    <lineage>
        <taxon>Bacteria</taxon>
        <taxon>Bacillati</taxon>
        <taxon>Actinomycetota</taxon>
        <taxon>Actinomycetes</taxon>
        <taxon>Streptosporangiales</taxon>
        <taxon>Streptosporangiaceae</taxon>
        <taxon>Nonomuraea</taxon>
    </lineage>
</organism>
<dbReference type="InterPro" id="IPR050109">
    <property type="entry name" value="HTH-type_TetR-like_transc_reg"/>
</dbReference>
<dbReference type="EMBL" id="BMNH01000024">
    <property type="protein sequence ID" value="GGO78134.1"/>
    <property type="molecule type" value="Genomic_DNA"/>
</dbReference>
<evidence type="ECO:0000256" key="1">
    <source>
        <dbReference type="ARBA" id="ARBA00023015"/>
    </source>
</evidence>
<reference evidence="6" key="1">
    <citation type="journal article" date="2014" name="Int. J. Syst. Evol. Microbiol.">
        <title>Complete genome sequence of Corynebacterium casei LMG S-19264T (=DSM 44701T), isolated from a smear-ripened cheese.</title>
        <authorList>
            <consortium name="US DOE Joint Genome Institute (JGI-PGF)"/>
            <person name="Walter F."/>
            <person name="Albersmeier A."/>
            <person name="Kalinowski J."/>
            <person name="Ruckert C."/>
        </authorList>
    </citation>
    <scope>NUCLEOTIDE SEQUENCE</scope>
    <source>
        <strain evidence="6">CGMCC 4.7368</strain>
    </source>
</reference>
<dbReference type="SUPFAM" id="SSF46689">
    <property type="entry name" value="Homeodomain-like"/>
    <property type="match status" value="1"/>
</dbReference>
<dbReference type="GO" id="GO:0003700">
    <property type="term" value="F:DNA-binding transcription factor activity"/>
    <property type="evidence" value="ECO:0007669"/>
    <property type="project" value="TreeGrafter"/>
</dbReference>
<feature type="DNA-binding region" description="H-T-H motif" evidence="4">
    <location>
        <begin position="43"/>
        <end position="62"/>
    </location>
</feature>
<dbReference type="Pfam" id="PF00440">
    <property type="entry name" value="TetR_N"/>
    <property type="match status" value="1"/>
</dbReference>
<dbReference type="PROSITE" id="PS50977">
    <property type="entry name" value="HTH_TETR_2"/>
    <property type="match status" value="1"/>
</dbReference>
<evidence type="ECO:0000313" key="6">
    <source>
        <dbReference type="EMBL" id="GGO78134.1"/>
    </source>
</evidence>
<comment type="caution">
    <text evidence="6">The sequence shown here is derived from an EMBL/GenBank/DDBJ whole genome shotgun (WGS) entry which is preliminary data.</text>
</comment>
<gene>
    <name evidence="6" type="ORF">GCM10012289_59430</name>
</gene>
<evidence type="ECO:0000256" key="3">
    <source>
        <dbReference type="ARBA" id="ARBA00023163"/>
    </source>
</evidence>
<reference evidence="6" key="2">
    <citation type="submission" date="2020-09" db="EMBL/GenBank/DDBJ databases">
        <authorList>
            <person name="Sun Q."/>
            <person name="Zhou Y."/>
        </authorList>
    </citation>
    <scope>NUCLEOTIDE SEQUENCE</scope>
    <source>
        <strain evidence="6">CGMCC 4.7368</strain>
    </source>
</reference>
<dbReference type="InterPro" id="IPR001647">
    <property type="entry name" value="HTH_TetR"/>
</dbReference>
<keyword evidence="1" id="KW-0805">Transcription regulation</keyword>